<evidence type="ECO:0000313" key="1">
    <source>
        <dbReference type="EMBL" id="KAK1123017.1"/>
    </source>
</evidence>
<proteinExistence type="predicted"/>
<accession>A0AA40KK53</accession>
<feature type="non-terminal residue" evidence="1">
    <location>
        <position position="1"/>
    </location>
</feature>
<comment type="caution">
    <text evidence="1">The sequence shown here is derived from an EMBL/GenBank/DDBJ whole genome shotgun (WGS) entry which is preliminary data.</text>
</comment>
<evidence type="ECO:0000313" key="2">
    <source>
        <dbReference type="Proteomes" id="UP001177670"/>
    </source>
</evidence>
<keyword evidence="2" id="KW-1185">Reference proteome</keyword>
<dbReference type="EMBL" id="JAHYIQ010000021">
    <property type="protein sequence ID" value="KAK1123017.1"/>
    <property type="molecule type" value="Genomic_DNA"/>
</dbReference>
<name>A0AA40KK53_9HYME</name>
<dbReference type="AlphaFoldDB" id="A0AA40KK53"/>
<organism evidence="1 2">
    <name type="scientific">Melipona bicolor</name>
    <dbReference type="NCBI Taxonomy" id="60889"/>
    <lineage>
        <taxon>Eukaryota</taxon>
        <taxon>Metazoa</taxon>
        <taxon>Ecdysozoa</taxon>
        <taxon>Arthropoda</taxon>
        <taxon>Hexapoda</taxon>
        <taxon>Insecta</taxon>
        <taxon>Pterygota</taxon>
        <taxon>Neoptera</taxon>
        <taxon>Endopterygota</taxon>
        <taxon>Hymenoptera</taxon>
        <taxon>Apocrita</taxon>
        <taxon>Aculeata</taxon>
        <taxon>Apoidea</taxon>
        <taxon>Anthophila</taxon>
        <taxon>Apidae</taxon>
        <taxon>Melipona</taxon>
    </lineage>
</organism>
<gene>
    <name evidence="1" type="ORF">K0M31_008653</name>
</gene>
<sequence>SLSPKFQSIPYCIQLQQTKIPLLQSDTSHHYFKNVVLKKNLDFLELQFRLSSRELDYKIEQSRPLDLSRVFRNKEATNSFDRRNVLNEKKA</sequence>
<dbReference type="Proteomes" id="UP001177670">
    <property type="component" value="Unassembled WGS sequence"/>
</dbReference>
<protein>
    <submittedName>
        <fullName evidence="1">Uncharacterized protein</fullName>
    </submittedName>
</protein>
<reference evidence="1" key="1">
    <citation type="submission" date="2021-10" db="EMBL/GenBank/DDBJ databases">
        <title>Melipona bicolor Genome sequencing and assembly.</title>
        <authorList>
            <person name="Araujo N.S."/>
            <person name="Arias M.C."/>
        </authorList>
    </citation>
    <scope>NUCLEOTIDE SEQUENCE</scope>
    <source>
        <strain evidence="1">USP_2M_L1-L4_2017</strain>
        <tissue evidence="1">Whole body</tissue>
    </source>
</reference>